<dbReference type="OrthoDB" id="4764227at2"/>
<dbReference type="EMBL" id="VIGX01000029">
    <property type="protein sequence ID" value="TWS24648.1"/>
    <property type="molecule type" value="Genomic_DNA"/>
</dbReference>
<evidence type="ECO:0000313" key="2">
    <source>
        <dbReference type="Proteomes" id="UP000319375"/>
    </source>
</evidence>
<keyword evidence="2" id="KW-1185">Reference proteome</keyword>
<name>A0A5C5RPY6_9ACTN</name>
<organism evidence="1 2">
    <name type="scientific">Tsukamurella conjunctivitidis</name>
    <dbReference type="NCBI Taxonomy" id="2592068"/>
    <lineage>
        <taxon>Bacteria</taxon>
        <taxon>Bacillati</taxon>
        <taxon>Actinomycetota</taxon>
        <taxon>Actinomycetes</taxon>
        <taxon>Mycobacteriales</taxon>
        <taxon>Tsukamurellaceae</taxon>
        <taxon>Tsukamurella</taxon>
    </lineage>
</organism>
<dbReference type="Proteomes" id="UP000319375">
    <property type="component" value="Unassembled WGS sequence"/>
</dbReference>
<dbReference type="RefSeq" id="WP_114514360.1">
    <property type="nucleotide sequence ID" value="NZ_VIGX01000029.1"/>
</dbReference>
<comment type="caution">
    <text evidence="1">The sequence shown here is derived from an EMBL/GenBank/DDBJ whole genome shotgun (WGS) entry which is preliminary data.</text>
</comment>
<reference evidence="1 2" key="1">
    <citation type="submission" date="2019-06" db="EMBL/GenBank/DDBJ databases">
        <title>Tsukamurella conjunctivitidis sp. nov., Tsukamurella assacharolytica sp. nov. and Tsukamurella sputae sp. nov. isolated from patients with conjunctivitis, bacteraemia (lymphoma) and respiratory infection (sputum) in Hong Kong.</title>
        <authorList>
            <person name="Teng J.L.L."/>
            <person name="Lee H.H."/>
            <person name="Fong J.Y.H."/>
            <person name="Fok K.M.N."/>
            <person name="Lau S.K.P."/>
            <person name="Woo P.C.Y."/>
        </authorList>
    </citation>
    <scope>NUCLEOTIDE SEQUENCE [LARGE SCALE GENOMIC DNA]</scope>
    <source>
        <strain evidence="1 2">HKU72</strain>
    </source>
</reference>
<dbReference type="AlphaFoldDB" id="A0A5C5RPY6"/>
<dbReference type="InterPro" id="IPR036388">
    <property type="entry name" value="WH-like_DNA-bd_sf"/>
</dbReference>
<gene>
    <name evidence="1" type="ORF">FK530_23500</name>
</gene>
<dbReference type="Gene3D" id="1.10.10.10">
    <property type="entry name" value="Winged helix-like DNA-binding domain superfamily/Winged helix DNA-binding domain"/>
    <property type="match status" value="1"/>
</dbReference>
<evidence type="ECO:0000313" key="1">
    <source>
        <dbReference type="EMBL" id="TWS24648.1"/>
    </source>
</evidence>
<protein>
    <submittedName>
        <fullName evidence="1">Uncharacterized protein</fullName>
    </submittedName>
</protein>
<accession>A0A5C5RPY6</accession>
<sequence>MSESEPKRYTVPEVTDWLREQIASGAWQPDTPGPTLDELNEKFFGVDAGPAKARNAYKPLVNAGIVKTVTGFHGGHYLVPSQEPTAAVNLSPQLDGVDKAVAELRDVELFQCEFQRVKDRVYFGASLHASRLAAEDFAIAILTELGVQEGMARTAAAHAAFTGAEAGVYAVRIYSVSLTGDVRETLGRARP</sequence>
<proteinExistence type="predicted"/>